<dbReference type="InterPro" id="IPR018198">
    <property type="entry name" value="ATP_PRibTrfase_CS"/>
</dbReference>
<dbReference type="GO" id="GO:0000287">
    <property type="term" value="F:magnesium ion binding"/>
    <property type="evidence" value="ECO:0007669"/>
    <property type="project" value="InterPro"/>
</dbReference>
<evidence type="ECO:0000259" key="23">
    <source>
        <dbReference type="Pfam" id="PF08029"/>
    </source>
</evidence>
<feature type="non-terminal residue" evidence="24">
    <location>
        <position position="1"/>
    </location>
</feature>
<feature type="binding site" evidence="18">
    <location>
        <position position="115"/>
    </location>
    <ligand>
        <name>Mg(2+)</name>
        <dbReference type="ChEBI" id="CHEBI:18420"/>
        <label>1</label>
    </ligand>
</feature>
<feature type="site" description="Transition state stabilizer" evidence="19">
    <location>
        <position position="115"/>
    </location>
</feature>
<evidence type="ECO:0000256" key="16">
    <source>
        <dbReference type="ARBA" id="ARBA00023102"/>
    </source>
</evidence>
<comment type="function">
    <text evidence="17">Catalyzes the condensation of ATP and 5-phosphoribose 1-diphosphate to form N'-(5'-phosphoribosyl)-ATP (PR-ATP). Has a crucial role in the pathway because the rate of histidine biosynthesis seems to be controlled primarily by regulation of HisG enzymatic activity.</text>
</comment>
<evidence type="ECO:0000256" key="4">
    <source>
        <dbReference type="ARBA" id="ARBA00004667"/>
    </source>
</evidence>
<keyword evidence="10" id="KW-0808">Transferase</keyword>
<evidence type="ECO:0000256" key="9">
    <source>
        <dbReference type="ARBA" id="ARBA00022676"/>
    </source>
</evidence>
<comment type="similarity">
    <text evidence="5 20">Belongs to the DNA repair enzymes AP/ExoA family.</text>
</comment>
<dbReference type="InterPro" id="IPR013115">
    <property type="entry name" value="HisG_C"/>
</dbReference>
<keyword evidence="14" id="KW-0067">ATP-binding</keyword>
<keyword evidence="16" id="KW-0368">Histidine biosynthesis</keyword>
<dbReference type="SUPFAM" id="SSF54913">
    <property type="entry name" value="GlnB-like"/>
    <property type="match status" value="1"/>
</dbReference>
<name>A0A7R9FSL1_9CRUS</name>
<dbReference type="InterPro" id="IPR001348">
    <property type="entry name" value="ATP_PRibTrfase_HisG"/>
</dbReference>
<dbReference type="Pfam" id="PF08029">
    <property type="entry name" value="HisG_C"/>
    <property type="match status" value="1"/>
</dbReference>
<comment type="catalytic activity">
    <reaction evidence="2">
        <text>1-(5-phospho-beta-D-ribosyl)-ATP + diphosphate = 5-phospho-alpha-D-ribose 1-diphosphate + ATP</text>
        <dbReference type="Rhea" id="RHEA:18473"/>
        <dbReference type="ChEBI" id="CHEBI:30616"/>
        <dbReference type="ChEBI" id="CHEBI:33019"/>
        <dbReference type="ChEBI" id="CHEBI:58017"/>
        <dbReference type="ChEBI" id="CHEBI:73183"/>
        <dbReference type="EC" id="2.4.2.17"/>
    </reaction>
</comment>
<dbReference type="Gene3D" id="3.30.70.120">
    <property type="match status" value="1"/>
</dbReference>
<evidence type="ECO:0000313" key="24">
    <source>
        <dbReference type="EMBL" id="CAD7253517.1"/>
    </source>
</evidence>
<dbReference type="GO" id="GO:0003879">
    <property type="term" value="F:ATP phosphoribosyltransferase activity"/>
    <property type="evidence" value="ECO:0007669"/>
    <property type="project" value="UniProtKB-EC"/>
</dbReference>
<feature type="domain" description="ATP phosphoribosyltransferase catalytic" evidence="21">
    <location>
        <begin position="188"/>
        <end position="282"/>
    </location>
</feature>
<evidence type="ECO:0000259" key="22">
    <source>
        <dbReference type="Pfam" id="PF03372"/>
    </source>
</evidence>
<gene>
    <name evidence="24" type="ORF">DSTB1V02_LOCUS13266</name>
</gene>
<comment type="cofactor">
    <cofactor evidence="18 20">
        <name>Mg(2+)</name>
        <dbReference type="ChEBI" id="CHEBI:18420"/>
    </cofactor>
    <cofactor evidence="18 20">
        <name>Mn(2+)</name>
        <dbReference type="ChEBI" id="CHEBI:29035"/>
    </cofactor>
    <text evidence="18 20">Probably binds two magnesium or manganese ions per subunit.</text>
</comment>
<evidence type="ECO:0000259" key="21">
    <source>
        <dbReference type="Pfam" id="PF01634"/>
    </source>
</evidence>
<dbReference type="Gene3D" id="3.40.190.10">
    <property type="entry name" value="Periplasmic binding protein-like II"/>
    <property type="match status" value="1"/>
</dbReference>
<reference evidence="24" key="1">
    <citation type="submission" date="2020-11" db="EMBL/GenBank/DDBJ databases">
        <authorList>
            <person name="Tran Van P."/>
        </authorList>
    </citation>
    <scope>NUCLEOTIDE SEQUENCE</scope>
</reference>
<dbReference type="NCBIfam" id="TIGR03455">
    <property type="entry name" value="HisG_C-term"/>
    <property type="match status" value="1"/>
</dbReference>
<evidence type="ECO:0000256" key="2">
    <source>
        <dbReference type="ARBA" id="ARBA00000915"/>
    </source>
</evidence>
<evidence type="ECO:0000256" key="1">
    <source>
        <dbReference type="ARBA" id="ARBA00000493"/>
    </source>
</evidence>
<dbReference type="Pfam" id="PF03372">
    <property type="entry name" value="Exo_endo_phos"/>
    <property type="match status" value="1"/>
</dbReference>
<dbReference type="InterPro" id="IPR015867">
    <property type="entry name" value="N-reg_PII/ATP_PRibTrfase_C"/>
</dbReference>
<feature type="domain" description="Endonuclease/exonuclease/phosphatase" evidence="22">
    <location>
        <begin position="14"/>
        <end position="186"/>
    </location>
</feature>
<dbReference type="PANTHER" id="PTHR21403">
    <property type="entry name" value="ATP PHOSPHORIBOSYLTRANSFERASE ATP-PRTASE"/>
    <property type="match status" value="1"/>
</dbReference>
<dbReference type="EMBL" id="CAJPEV010005990">
    <property type="protein sequence ID" value="CAG0903733.1"/>
    <property type="molecule type" value="Genomic_DNA"/>
</dbReference>
<evidence type="ECO:0000313" key="25">
    <source>
        <dbReference type="Proteomes" id="UP000677054"/>
    </source>
</evidence>
<dbReference type="EMBL" id="LR905507">
    <property type="protein sequence ID" value="CAD7253517.1"/>
    <property type="molecule type" value="Genomic_DNA"/>
</dbReference>
<comment type="similarity">
    <text evidence="6">Belongs to the ATP phosphoribosyltransferase family. Long subfamily.</text>
</comment>
<dbReference type="SUPFAM" id="SSF53850">
    <property type="entry name" value="Periplasmic binding protein-like II"/>
    <property type="match status" value="1"/>
</dbReference>
<protein>
    <recommendedName>
        <fullName evidence="20">DNA-(apurinic or apyrimidinic site) endonuclease</fullName>
        <ecNumber evidence="20">3.1.-.-</ecNumber>
    </recommendedName>
</protein>
<evidence type="ECO:0000256" key="13">
    <source>
        <dbReference type="ARBA" id="ARBA00022801"/>
    </source>
</evidence>
<keyword evidence="11 18" id="KW-0479">Metal-binding</keyword>
<evidence type="ECO:0000256" key="20">
    <source>
        <dbReference type="RuleBase" id="RU362131"/>
    </source>
</evidence>
<dbReference type="NCBIfam" id="TIGR00633">
    <property type="entry name" value="xth"/>
    <property type="match status" value="1"/>
</dbReference>
<keyword evidence="13" id="KW-0378">Hydrolase</keyword>
<evidence type="ECO:0000256" key="3">
    <source>
        <dbReference type="ARBA" id="ARBA00004496"/>
    </source>
</evidence>
<dbReference type="GO" id="GO:0006281">
    <property type="term" value="P:DNA repair"/>
    <property type="evidence" value="ECO:0007669"/>
    <property type="project" value="UniProtKB-KW"/>
</dbReference>
<evidence type="ECO:0000256" key="19">
    <source>
        <dbReference type="PIRSR" id="PIRSR604808-3"/>
    </source>
</evidence>
<keyword evidence="20" id="KW-0227">DNA damage</keyword>
<evidence type="ECO:0000256" key="15">
    <source>
        <dbReference type="ARBA" id="ARBA00022842"/>
    </source>
</evidence>
<dbReference type="PROSITE" id="PS51435">
    <property type="entry name" value="AP_NUCLEASE_F1_4"/>
    <property type="match status" value="1"/>
</dbReference>
<dbReference type="Proteomes" id="UP000677054">
    <property type="component" value="Unassembled WGS sequence"/>
</dbReference>
<dbReference type="InterPro" id="IPR005135">
    <property type="entry name" value="Endo/exonuclease/phosphatase"/>
</dbReference>
<dbReference type="PROSITE" id="PS01316">
    <property type="entry name" value="ATP_P_PHORIBOSYLTR"/>
    <property type="match status" value="1"/>
</dbReference>
<feature type="binding site" evidence="18">
    <location>
        <position position="113"/>
    </location>
    <ligand>
        <name>Mg(2+)</name>
        <dbReference type="ChEBI" id="CHEBI:18420"/>
        <label>1</label>
    </ligand>
</feature>
<dbReference type="FunFam" id="3.30.70.120:FF:000002">
    <property type="entry name" value="ATP phosphoribosyltransferase"/>
    <property type="match status" value="1"/>
</dbReference>
<keyword evidence="9" id="KW-0328">Glycosyltransferase</keyword>
<dbReference type="GO" id="GO:0005524">
    <property type="term" value="F:ATP binding"/>
    <property type="evidence" value="ECO:0007669"/>
    <property type="project" value="UniProtKB-KW"/>
</dbReference>
<accession>A0A7R9FSL1</accession>
<feature type="domain" description="Histidine biosynthesis HisG C-terminal" evidence="23">
    <location>
        <begin position="287"/>
        <end position="352"/>
    </location>
</feature>
<dbReference type="GO" id="GO:0008311">
    <property type="term" value="F:double-stranded DNA 3'-5' DNA exonuclease activity"/>
    <property type="evidence" value="ECO:0007669"/>
    <property type="project" value="UniProtKB-EC"/>
</dbReference>
<organism evidence="24">
    <name type="scientific">Darwinula stevensoni</name>
    <dbReference type="NCBI Taxonomy" id="69355"/>
    <lineage>
        <taxon>Eukaryota</taxon>
        <taxon>Metazoa</taxon>
        <taxon>Ecdysozoa</taxon>
        <taxon>Arthropoda</taxon>
        <taxon>Crustacea</taxon>
        <taxon>Oligostraca</taxon>
        <taxon>Ostracoda</taxon>
        <taxon>Podocopa</taxon>
        <taxon>Podocopida</taxon>
        <taxon>Darwinulocopina</taxon>
        <taxon>Darwinuloidea</taxon>
        <taxon>Darwinulidae</taxon>
        <taxon>Darwinula</taxon>
    </lineage>
</organism>
<evidence type="ECO:0000256" key="17">
    <source>
        <dbReference type="ARBA" id="ARBA00024861"/>
    </source>
</evidence>
<comment type="subcellular location">
    <subcellularLocation>
        <location evidence="3">Cytoplasm</location>
    </subcellularLocation>
</comment>
<dbReference type="InterPro" id="IPR004808">
    <property type="entry name" value="AP_endonuc_1"/>
</dbReference>
<evidence type="ECO:0000256" key="12">
    <source>
        <dbReference type="ARBA" id="ARBA00022741"/>
    </source>
</evidence>
<dbReference type="InterPro" id="IPR036691">
    <property type="entry name" value="Endo/exonu/phosph_ase_sf"/>
</dbReference>
<dbReference type="GO" id="GO:0005737">
    <property type="term" value="C:cytoplasm"/>
    <property type="evidence" value="ECO:0007669"/>
    <property type="project" value="UniProtKB-SubCell"/>
</dbReference>
<dbReference type="OrthoDB" id="498125at2759"/>
<dbReference type="Gene3D" id="3.60.10.10">
    <property type="entry name" value="Endonuclease/exonuclease/phosphatase"/>
    <property type="match status" value="1"/>
</dbReference>
<dbReference type="InterPro" id="IPR011322">
    <property type="entry name" value="N-reg_PII-like_a/b"/>
</dbReference>
<dbReference type="GO" id="GO:0000105">
    <property type="term" value="P:L-histidine biosynthetic process"/>
    <property type="evidence" value="ECO:0007669"/>
    <property type="project" value="UniProtKB-KW"/>
</dbReference>
<dbReference type="NCBIfam" id="TIGR00195">
    <property type="entry name" value="exoDNase_III"/>
    <property type="match status" value="1"/>
</dbReference>
<keyword evidence="7" id="KW-0963">Cytoplasm</keyword>
<keyword evidence="12" id="KW-0547">Nucleotide-binding</keyword>
<dbReference type="NCBIfam" id="TIGR00070">
    <property type="entry name" value="hisG"/>
    <property type="match status" value="1"/>
</dbReference>
<dbReference type="EC" id="3.1.-.-" evidence="20"/>
<evidence type="ECO:0000256" key="6">
    <source>
        <dbReference type="ARBA" id="ARBA00007955"/>
    </source>
</evidence>
<evidence type="ECO:0000256" key="7">
    <source>
        <dbReference type="ARBA" id="ARBA00022490"/>
    </source>
</evidence>
<evidence type="ECO:0000256" key="5">
    <source>
        <dbReference type="ARBA" id="ARBA00007092"/>
    </source>
</evidence>
<evidence type="ECO:0000256" key="11">
    <source>
        <dbReference type="ARBA" id="ARBA00022723"/>
    </source>
</evidence>
<evidence type="ECO:0000256" key="10">
    <source>
        <dbReference type="ARBA" id="ARBA00022679"/>
    </source>
</evidence>
<evidence type="ECO:0000256" key="8">
    <source>
        <dbReference type="ARBA" id="ARBA00022605"/>
    </source>
</evidence>
<keyword evidence="15 18" id="KW-0460">Magnesium</keyword>
<dbReference type="InterPro" id="IPR013820">
    <property type="entry name" value="ATP_PRibTrfase_cat"/>
</dbReference>
<feature type="site" description="Important for catalytic activity" evidence="19">
    <location>
        <position position="185"/>
    </location>
</feature>
<comment type="catalytic activity">
    <reaction evidence="1">
        <text>Exonucleolytic cleavage in the 3'- to 5'-direction to yield nucleoside 5'-phosphates.</text>
        <dbReference type="EC" id="3.1.11.2"/>
    </reaction>
</comment>
<keyword evidence="20" id="KW-0234">DNA repair</keyword>
<evidence type="ECO:0000256" key="18">
    <source>
        <dbReference type="PIRSR" id="PIRSR604808-2"/>
    </source>
</evidence>
<dbReference type="PANTHER" id="PTHR21403:SF8">
    <property type="entry name" value="ATP PHOSPHORIBOSYLTRANSFERASE"/>
    <property type="match status" value="1"/>
</dbReference>
<feature type="non-terminal residue" evidence="24">
    <location>
        <position position="352"/>
    </location>
</feature>
<keyword evidence="18" id="KW-0464">Manganese</keyword>
<evidence type="ECO:0000256" key="14">
    <source>
        <dbReference type="ARBA" id="ARBA00022840"/>
    </source>
</evidence>
<keyword evidence="8" id="KW-0028">Amino-acid biosynthesis</keyword>
<comment type="pathway">
    <text evidence="4">Amino-acid biosynthesis; L-histidine biosynthesis; L-histidine from 5-phospho-alpha-D-ribose 1-diphosphate: step 1/9.</text>
</comment>
<keyword evidence="25" id="KW-1185">Reference proteome</keyword>
<dbReference type="AlphaFoldDB" id="A0A7R9FSL1"/>
<proteinExistence type="inferred from homology"/>
<dbReference type="SUPFAM" id="SSF56219">
    <property type="entry name" value="DNase I-like"/>
    <property type="match status" value="1"/>
</dbReference>
<sequence length="352" mass="40365">IKAEENQIDINVFKELGYHYNYIHSAQKKGYSGVAIFSKFEPKNIEIGAQIEYMDNEGRVIRIDFEDFSVISLYAPSASNIDRLDFKLTFYEDFLVYIKELKKIIPNLIICGDYNVCHEAIDIHDPIRNKNTSGFLPQEREWFSRFLTECELIDSFRFFNSEPHNYSWWSYRAGARKNNKGWRIDYSLDKRIATSYPTILTDFLTRNNITASIEEITGSVEIATGIGLADCIFDIVSSGSTLITNGLKEVEVVLKSQAVLISNPNLNETKQSIIDKLLFRINAVRNAKEFKYIVLNTPNSKIEEIKQILPGMKSPSIFPLANEGWSSLHSVIQEDKFWEIIDKLKEIGAEGI</sequence>
<dbReference type="Pfam" id="PF01634">
    <property type="entry name" value="HisG"/>
    <property type="match status" value="1"/>
</dbReference>